<evidence type="ECO:0000313" key="2">
    <source>
        <dbReference type="EMBL" id="RGZ78010.1"/>
    </source>
</evidence>
<evidence type="ECO:0000259" key="1">
    <source>
        <dbReference type="PROSITE" id="PS50943"/>
    </source>
</evidence>
<dbReference type="GO" id="GO:0003677">
    <property type="term" value="F:DNA binding"/>
    <property type="evidence" value="ECO:0007669"/>
    <property type="project" value="InterPro"/>
</dbReference>
<dbReference type="EMBL" id="QSEP01000140">
    <property type="protein sequence ID" value="RGZ78010.1"/>
    <property type="molecule type" value="Genomic_DNA"/>
</dbReference>
<gene>
    <name evidence="2" type="ORF">DW972_13850</name>
</gene>
<dbReference type="InterPro" id="IPR001387">
    <property type="entry name" value="Cro/C1-type_HTH"/>
</dbReference>
<dbReference type="PROSITE" id="PS50943">
    <property type="entry name" value="HTH_CROC1"/>
    <property type="match status" value="1"/>
</dbReference>
<evidence type="ECO:0000313" key="3">
    <source>
        <dbReference type="Proteomes" id="UP000286561"/>
    </source>
</evidence>
<proteinExistence type="predicted"/>
<dbReference type="RefSeq" id="WP_081016992.1">
    <property type="nucleotide sequence ID" value="NZ_DBGCSG010000008.1"/>
</dbReference>
<dbReference type="SUPFAM" id="SSF47413">
    <property type="entry name" value="lambda repressor-like DNA-binding domains"/>
    <property type="match status" value="1"/>
</dbReference>
<dbReference type="Proteomes" id="UP000286561">
    <property type="component" value="Unassembled WGS sequence"/>
</dbReference>
<name>A0A413PPL5_9FIRM</name>
<comment type="caution">
    <text evidence="2">The sequence shown here is derived from an EMBL/GenBank/DDBJ whole genome shotgun (WGS) entry which is preliminary data.</text>
</comment>
<reference evidence="2 3" key="1">
    <citation type="submission" date="2018-08" db="EMBL/GenBank/DDBJ databases">
        <title>A genome reference for cultivated species of the human gut microbiota.</title>
        <authorList>
            <person name="Zou Y."/>
            <person name="Xue W."/>
            <person name="Luo G."/>
        </authorList>
    </citation>
    <scope>NUCLEOTIDE SEQUENCE [LARGE SCALE GENOMIC DNA]</scope>
    <source>
        <strain evidence="2 3">AM48-23BH</strain>
    </source>
</reference>
<feature type="domain" description="HTH cro/C1-type" evidence="1">
    <location>
        <begin position="25"/>
        <end position="59"/>
    </location>
</feature>
<accession>A0A413PPL5</accession>
<dbReference type="Pfam" id="PF13443">
    <property type="entry name" value="HTH_26"/>
    <property type="match status" value="1"/>
</dbReference>
<dbReference type="InterPro" id="IPR010982">
    <property type="entry name" value="Lambda_DNA-bd_dom_sf"/>
</dbReference>
<dbReference type="PANTHER" id="PTHR37301:SF1">
    <property type="entry name" value="DNA-BINDING PROTEIN"/>
    <property type="match status" value="1"/>
</dbReference>
<dbReference type="PANTHER" id="PTHR37301">
    <property type="entry name" value="DNA-BINDING PROTEIN-RELATED"/>
    <property type="match status" value="1"/>
</dbReference>
<dbReference type="AlphaFoldDB" id="A0A413PPL5"/>
<protein>
    <submittedName>
        <fullName evidence="2">Cro/Cl family transcriptional regulator</fullName>
    </submittedName>
</protein>
<dbReference type="Gene3D" id="1.10.260.40">
    <property type="entry name" value="lambda repressor-like DNA-binding domains"/>
    <property type="match status" value="1"/>
</dbReference>
<sequence>MIDYSPLWITMEKRNISQYYLVNNGIDYRTMQQLRNNQNITASTIEKLCRILSCTPNDILTFTDDDIHDK</sequence>
<organism evidence="2 3">
    <name type="scientific">Anaerobutyricum hallii</name>
    <dbReference type="NCBI Taxonomy" id="39488"/>
    <lineage>
        <taxon>Bacteria</taxon>
        <taxon>Bacillati</taxon>
        <taxon>Bacillota</taxon>
        <taxon>Clostridia</taxon>
        <taxon>Lachnospirales</taxon>
        <taxon>Lachnospiraceae</taxon>
        <taxon>Anaerobutyricum</taxon>
    </lineage>
</organism>